<evidence type="ECO:0000259" key="8">
    <source>
        <dbReference type="PROSITE" id="PS50089"/>
    </source>
</evidence>
<organism evidence="9 10">
    <name type="scientific">Exidia glandulosa HHB12029</name>
    <dbReference type="NCBI Taxonomy" id="1314781"/>
    <lineage>
        <taxon>Eukaryota</taxon>
        <taxon>Fungi</taxon>
        <taxon>Dikarya</taxon>
        <taxon>Basidiomycota</taxon>
        <taxon>Agaricomycotina</taxon>
        <taxon>Agaricomycetes</taxon>
        <taxon>Auriculariales</taxon>
        <taxon>Exidiaceae</taxon>
        <taxon>Exidia</taxon>
    </lineage>
</organism>
<evidence type="ECO:0000256" key="7">
    <source>
        <dbReference type="SAM" id="MobiDB-lite"/>
    </source>
</evidence>
<dbReference type="Gene3D" id="3.30.40.10">
    <property type="entry name" value="Zinc/RING finger domain, C3HC4 (zinc finger)"/>
    <property type="match status" value="1"/>
</dbReference>
<sequence>MVPNAHCASCNSDFVERIENTGQDDPREFIHGAGGVPGDLEAFGGLLNMLMRGPPPAARRPGPAAPGAGFRFEMRSGGAGDGARTFVFGGPNTLGRDDNLNHPPPLAAFLDDAFGQGMHELPNADRRRTPGTPGGQPPHGNLFGPALLALLGGHPAFAGVGGMPRGPMGDYVFDQEAFDAIMTQLMEANGSHRPVAAPEDMITSLPRRKVTVDDYLNAKDDDTRSKECAVCKDTLLPSPDSSEATEGPVTLTVLPCAHEFHDDCIVPWLKNSGTCPVCRHQLVSQPAAHEHGPPQAAPVPPPAEPEQRERGGIASRIPGLNSLTNAASNVYHQLRHPGSSSSDSHAAERSTSPTRESSSSPPRHGTFGRSTAPPSFSNDDFYTSAFTTGPAASSSSSSASAPRHRRTASGGYVLGGSNGGSGSPRSASPENSRRPYGFIPREPPYNPWASSPSPAPGTGRSPPRNPSDRRPRSPPAPGSQFPGGWHSQPDLD</sequence>
<dbReference type="GO" id="GO:0016567">
    <property type="term" value="P:protein ubiquitination"/>
    <property type="evidence" value="ECO:0007669"/>
    <property type="project" value="UniProtKB-UniPathway"/>
</dbReference>
<dbReference type="CDD" id="cd16454">
    <property type="entry name" value="RING-H2_PA-TM-RING"/>
    <property type="match status" value="1"/>
</dbReference>
<dbReference type="Pfam" id="PF12678">
    <property type="entry name" value="zf-rbx1"/>
    <property type="match status" value="1"/>
</dbReference>
<dbReference type="InterPro" id="IPR024766">
    <property type="entry name" value="Znf_RING_H2"/>
</dbReference>
<dbReference type="GO" id="GO:0061630">
    <property type="term" value="F:ubiquitin protein ligase activity"/>
    <property type="evidence" value="ECO:0007669"/>
    <property type="project" value="TreeGrafter"/>
</dbReference>
<feature type="compositionally biased region" description="Gly residues" evidence="7">
    <location>
        <begin position="412"/>
        <end position="422"/>
    </location>
</feature>
<dbReference type="GO" id="GO:0006511">
    <property type="term" value="P:ubiquitin-dependent protein catabolic process"/>
    <property type="evidence" value="ECO:0007669"/>
    <property type="project" value="TreeGrafter"/>
</dbReference>
<evidence type="ECO:0000313" key="9">
    <source>
        <dbReference type="EMBL" id="KZV79983.1"/>
    </source>
</evidence>
<dbReference type="OrthoDB" id="8062037at2759"/>
<dbReference type="UniPathway" id="UPA00143"/>
<proteinExistence type="predicted"/>
<evidence type="ECO:0000256" key="4">
    <source>
        <dbReference type="ARBA" id="ARBA00022786"/>
    </source>
</evidence>
<comment type="pathway">
    <text evidence="1">Protein modification; protein ubiquitination.</text>
</comment>
<evidence type="ECO:0000256" key="5">
    <source>
        <dbReference type="ARBA" id="ARBA00022833"/>
    </source>
</evidence>
<dbReference type="AlphaFoldDB" id="A0A165B7B2"/>
<keyword evidence="3 6" id="KW-0863">Zinc-finger</keyword>
<keyword evidence="4" id="KW-0833">Ubl conjugation pathway</keyword>
<dbReference type="Proteomes" id="UP000077266">
    <property type="component" value="Unassembled WGS sequence"/>
</dbReference>
<dbReference type="InterPro" id="IPR001841">
    <property type="entry name" value="Znf_RING"/>
</dbReference>
<evidence type="ECO:0000256" key="1">
    <source>
        <dbReference type="ARBA" id="ARBA00004906"/>
    </source>
</evidence>
<gene>
    <name evidence="9" type="ORF">EXIGLDRAFT_733830</name>
</gene>
<protein>
    <recommendedName>
        <fullName evidence="8">RING-type domain-containing protein</fullName>
    </recommendedName>
</protein>
<evidence type="ECO:0000256" key="2">
    <source>
        <dbReference type="ARBA" id="ARBA00022723"/>
    </source>
</evidence>
<dbReference type="GO" id="GO:0008270">
    <property type="term" value="F:zinc ion binding"/>
    <property type="evidence" value="ECO:0007669"/>
    <property type="project" value="UniProtKB-KW"/>
</dbReference>
<evidence type="ECO:0000256" key="3">
    <source>
        <dbReference type="ARBA" id="ARBA00022771"/>
    </source>
</evidence>
<dbReference type="InterPro" id="IPR051834">
    <property type="entry name" value="RING_finger_E3_ligase"/>
</dbReference>
<dbReference type="EMBL" id="KV426534">
    <property type="protein sequence ID" value="KZV79983.1"/>
    <property type="molecule type" value="Genomic_DNA"/>
</dbReference>
<name>A0A165B7B2_EXIGL</name>
<dbReference type="SUPFAM" id="SSF57850">
    <property type="entry name" value="RING/U-box"/>
    <property type="match status" value="1"/>
</dbReference>
<keyword evidence="10" id="KW-1185">Reference proteome</keyword>
<accession>A0A165B7B2</accession>
<dbReference type="PANTHER" id="PTHR45931:SF3">
    <property type="entry name" value="RING ZINC FINGER-CONTAINING PROTEIN"/>
    <property type="match status" value="1"/>
</dbReference>
<feature type="region of interest" description="Disordered" evidence="7">
    <location>
        <begin position="333"/>
        <end position="492"/>
    </location>
</feature>
<reference evidence="9 10" key="1">
    <citation type="journal article" date="2016" name="Mol. Biol. Evol.">
        <title>Comparative Genomics of Early-Diverging Mushroom-Forming Fungi Provides Insights into the Origins of Lignocellulose Decay Capabilities.</title>
        <authorList>
            <person name="Nagy L.G."/>
            <person name="Riley R."/>
            <person name="Tritt A."/>
            <person name="Adam C."/>
            <person name="Daum C."/>
            <person name="Floudas D."/>
            <person name="Sun H."/>
            <person name="Yadav J.S."/>
            <person name="Pangilinan J."/>
            <person name="Larsson K.H."/>
            <person name="Matsuura K."/>
            <person name="Barry K."/>
            <person name="Labutti K."/>
            <person name="Kuo R."/>
            <person name="Ohm R.A."/>
            <person name="Bhattacharya S.S."/>
            <person name="Shirouzu T."/>
            <person name="Yoshinaga Y."/>
            <person name="Martin F.M."/>
            <person name="Grigoriev I.V."/>
            <person name="Hibbett D.S."/>
        </authorList>
    </citation>
    <scope>NUCLEOTIDE SEQUENCE [LARGE SCALE GENOMIC DNA]</scope>
    <source>
        <strain evidence="9 10">HHB12029</strain>
    </source>
</reference>
<dbReference type="PANTHER" id="PTHR45931">
    <property type="entry name" value="SI:CH211-59O9.10"/>
    <property type="match status" value="1"/>
</dbReference>
<evidence type="ECO:0000313" key="10">
    <source>
        <dbReference type="Proteomes" id="UP000077266"/>
    </source>
</evidence>
<evidence type="ECO:0000256" key="6">
    <source>
        <dbReference type="PROSITE-ProRule" id="PRU00175"/>
    </source>
</evidence>
<dbReference type="SMART" id="SM00184">
    <property type="entry name" value="RING"/>
    <property type="match status" value="1"/>
</dbReference>
<feature type="compositionally biased region" description="Low complexity" evidence="7">
    <location>
        <begin position="391"/>
        <end position="401"/>
    </location>
</feature>
<feature type="compositionally biased region" description="Pro residues" evidence="7">
    <location>
        <begin position="295"/>
        <end position="304"/>
    </location>
</feature>
<dbReference type="InterPro" id="IPR013083">
    <property type="entry name" value="Znf_RING/FYVE/PHD"/>
</dbReference>
<keyword evidence="2" id="KW-0479">Metal-binding</keyword>
<feature type="compositionally biased region" description="Polar residues" evidence="7">
    <location>
        <begin position="368"/>
        <end position="387"/>
    </location>
</feature>
<feature type="region of interest" description="Disordered" evidence="7">
    <location>
        <begin position="117"/>
        <end position="142"/>
    </location>
</feature>
<dbReference type="GO" id="GO:0005634">
    <property type="term" value="C:nucleus"/>
    <property type="evidence" value="ECO:0007669"/>
    <property type="project" value="TreeGrafter"/>
</dbReference>
<feature type="region of interest" description="Disordered" evidence="7">
    <location>
        <begin position="286"/>
        <end position="310"/>
    </location>
</feature>
<dbReference type="STRING" id="1314781.A0A165B7B2"/>
<dbReference type="PROSITE" id="PS50089">
    <property type="entry name" value="ZF_RING_2"/>
    <property type="match status" value="1"/>
</dbReference>
<keyword evidence="5" id="KW-0862">Zinc</keyword>
<feature type="compositionally biased region" description="Low complexity" evidence="7">
    <location>
        <begin position="339"/>
        <end position="363"/>
    </location>
</feature>
<feature type="domain" description="RING-type" evidence="8">
    <location>
        <begin position="228"/>
        <end position="279"/>
    </location>
</feature>
<dbReference type="InParanoid" id="A0A165B7B2"/>